<feature type="compositionally biased region" description="Acidic residues" evidence="1">
    <location>
        <begin position="85"/>
        <end position="107"/>
    </location>
</feature>
<evidence type="ECO:0000256" key="1">
    <source>
        <dbReference type="SAM" id="MobiDB-lite"/>
    </source>
</evidence>
<sequence>METEAPAGRGTAKRARRTEDVSDDEDKAKDEKVAIKEMLKQMQEEAEKIDQRRAKEEEEMALKLAKKDEEIARQREMMEQKREESDEESEEEIVETSSDETDEDMETEAPAGRGTAKRARRTEDVSDDGDKAKDEKVAIKEMLKQMQEEMALKLSTEGWVVCSVCHGWAHNFCAYVEEEDEGAHICELCQLD</sequence>
<feature type="compositionally biased region" description="Basic and acidic residues" evidence="1">
    <location>
        <begin position="121"/>
        <end position="133"/>
    </location>
</feature>
<dbReference type="RefSeq" id="XP_028136873.1">
    <property type="nucleotide sequence ID" value="XM_028281072.1"/>
</dbReference>
<feature type="compositionally biased region" description="Basic and acidic residues" evidence="1">
    <location>
        <begin position="65"/>
        <end position="84"/>
    </location>
</feature>
<evidence type="ECO:0000313" key="2">
    <source>
        <dbReference type="RefSeq" id="XP_028136873.1"/>
    </source>
</evidence>
<accession>A0A6P7FVB1</accession>
<organism evidence="2">
    <name type="scientific">Diabrotica virgifera virgifera</name>
    <name type="common">western corn rootworm</name>
    <dbReference type="NCBI Taxonomy" id="50390"/>
    <lineage>
        <taxon>Eukaryota</taxon>
        <taxon>Metazoa</taxon>
        <taxon>Ecdysozoa</taxon>
        <taxon>Arthropoda</taxon>
        <taxon>Hexapoda</taxon>
        <taxon>Insecta</taxon>
        <taxon>Pterygota</taxon>
        <taxon>Neoptera</taxon>
        <taxon>Endopterygota</taxon>
        <taxon>Coleoptera</taxon>
        <taxon>Polyphaga</taxon>
        <taxon>Cucujiformia</taxon>
        <taxon>Chrysomeloidea</taxon>
        <taxon>Chrysomelidae</taxon>
        <taxon>Galerucinae</taxon>
        <taxon>Diabroticina</taxon>
        <taxon>Diabroticites</taxon>
        <taxon>Diabrotica</taxon>
    </lineage>
</organism>
<proteinExistence type="predicted"/>
<reference evidence="2" key="1">
    <citation type="submission" date="2025-08" db="UniProtKB">
        <authorList>
            <consortium name="RefSeq"/>
        </authorList>
    </citation>
    <scope>IDENTIFICATION</scope>
    <source>
        <tissue evidence="2">Whole insect</tissue>
    </source>
</reference>
<gene>
    <name evidence="2" type="primary">LOC114331485</name>
</gene>
<name>A0A6P7FVB1_DIAVI</name>
<feature type="compositionally biased region" description="Basic and acidic residues" evidence="1">
    <location>
        <begin position="26"/>
        <end position="56"/>
    </location>
</feature>
<dbReference type="AlphaFoldDB" id="A0A6P7FVB1"/>
<protein>
    <submittedName>
        <fullName evidence="2">Glutamic acid-rich protein-like</fullName>
    </submittedName>
</protein>
<feature type="region of interest" description="Disordered" evidence="1">
    <location>
        <begin position="1"/>
        <end position="133"/>
    </location>
</feature>
<dbReference type="SUPFAM" id="SSF57903">
    <property type="entry name" value="FYVE/PHD zinc finger"/>
    <property type="match status" value="1"/>
</dbReference>
<feature type="compositionally biased region" description="Low complexity" evidence="1">
    <location>
        <begin position="1"/>
        <end position="10"/>
    </location>
</feature>
<dbReference type="InterPro" id="IPR011011">
    <property type="entry name" value="Znf_FYVE_PHD"/>
</dbReference>
<dbReference type="InParanoid" id="A0A6P7FVB1"/>